<evidence type="ECO:0000313" key="2">
    <source>
        <dbReference type="Proteomes" id="UP001473063"/>
    </source>
</evidence>
<dbReference type="EMBL" id="JBBMEJ010000002">
    <property type="protein sequence ID" value="MEQ2369981.1"/>
    <property type="molecule type" value="Genomic_DNA"/>
</dbReference>
<reference evidence="1 2" key="1">
    <citation type="submission" date="2024-03" db="EMBL/GenBank/DDBJ databases">
        <title>Human intestinal bacterial collection.</title>
        <authorList>
            <person name="Pauvert C."/>
            <person name="Hitch T.C.A."/>
            <person name="Clavel T."/>
        </authorList>
    </citation>
    <scope>NUCLEOTIDE SEQUENCE [LARGE SCALE GENOMIC DNA]</scope>
    <source>
        <strain evidence="1 2">CLA-JM-H16</strain>
    </source>
</reference>
<evidence type="ECO:0000313" key="1">
    <source>
        <dbReference type="EMBL" id="MEQ2369981.1"/>
    </source>
</evidence>
<proteinExistence type="predicted"/>
<protein>
    <submittedName>
        <fullName evidence="1">Uncharacterized protein</fullName>
    </submittedName>
</protein>
<dbReference type="SUPFAM" id="SSF46785">
    <property type="entry name" value="Winged helix' DNA-binding domain"/>
    <property type="match status" value="1"/>
</dbReference>
<name>A0ABV1BE45_9FIRM</name>
<dbReference type="RefSeq" id="WP_178644824.1">
    <property type="nucleotide sequence ID" value="NZ_JBBMEJ010000002.1"/>
</dbReference>
<keyword evidence="2" id="KW-1185">Reference proteome</keyword>
<accession>A0ABV1BE45</accession>
<sequence length="98" mass="11838">MKMYKRLILTYIDKYHRVDFGLLIAELRMTEVQIAELVSELKSEGFITVKDQRYELSTLGKEQAFSIWNEWSVYNDEKREKTGQKFEWDYLYIPANMI</sequence>
<comment type="caution">
    <text evidence="1">The sequence shown here is derived from an EMBL/GenBank/DDBJ whole genome shotgun (WGS) entry which is preliminary data.</text>
</comment>
<dbReference type="InterPro" id="IPR036390">
    <property type="entry name" value="WH_DNA-bd_sf"/>
</dbReference>
<organism evidence="1 2">
    <name type="scientific">Blautia aquisgranensis</name>
    <dbReference type="NCBI Taxonomy" id="3133153"/>
    <lineage>
        <taxon>Bacteria</taxon>
        <taxon>Bacillati</taxon>
        <taxon>Bacillota</taxon>
        <taxon>Clostridia</taxon>
        <taxon>Lachnospirales</taxon>
        <taxon>Lachnospiraceae</taxon>
        <taxon>Blautia</taxon>
    </lineage>
</organism>
<dbReference type="Proteomes" id="UP001473063">
    <property type="component" value="Unassembled WGS sequence"/>
</dbReference>
<gene>
    <name evidence="1" type="ORF">WMO28_03315</name>
</gene>